<dbReference type="EMBL" id="CP068053">
    <property type="protein sequence ID" value="QQT01027.1"/>
    <property type="molecule type" value="Genomic_DNA"/>
</dbReference>
<dbReference type="KEGG" id="ppsr:I6J18_03730"/>
<sequence>MKEEAGLQQLYVRNKVTETVFYNSYTKEDQNRHIFLVQACTELPEKWSHFVTGEDDDRGLCYLFFWIDVTSPPTLIADHGKYLHLIH</sequence>
<reference evidence="1 2" key="1">
    <citation type="submission" date="2021-01" db="EMBL/GenBank/DDBJ databases">
        <title>FDA dAtabase for Regulatory Grade micrObial Sequences (FDA-ARGOS): Supporting development and validation of Infectious Disease Dx tests.</title>
        <authorList>
            <person name="Nelson B."/>
            <person name="Plummer A."/>
            <person name="Tallon L."/>
            <person name="Sadzewicz L."/>
            <person name="Zhao X."/>
            <person name="Boylan J."/>
            <person name="Ott S."/>
            <person name="Bowen H."/>
            <person name="Vavikolanu K."/>
            <person name="Mehta A."/>
            <person name="Aluvathingal J."/>
            <person name="Nadendla S."/>
            <person name="Myers T."/>
            <person name="Yan Y."/>
            <person name="Sichtig H."/>
        </authorList>
    </citation>
    <scope>NUCLEOTIDE SEQUENCE [LARGE SCALE GENOMIC DNA]</scope>
    <source>
        <strain evidence="1 2">FDAARGOS_1161</strain>
    </source>
</reference>
<evidence type="ECO:0000313" key="2">
    <source>
        <dbReference type="Proteomes" id="UP000595254"/>
    </source>
</evidence>
<protein>
    <submittedName>
        <fullName evidence="1">Uncharacterized protein</fullName>
    </submittedName>
</protein>
<dbReference type="AlphaFoldDB" id="A0A974NNP5"/>
<gene>
    <name evidence="1" type="ORF">I6J18_03730</name>
</gene>
<evidence type="ECO:0000313" key="1">
    <source>
        <dbReference type="EMBL" id="QQT01027.1"/>
    </source>
</evidence>
<dbReference type="RefSeq" id="WP_051387374.1">
    <property type="nucleotide sequence ID" value="NZ_JARMSH010000002.1"/>
</dbReference>
<proteinExistence type="predicted"/>
<organism evidence="1 2">
    <name type="scientific">Peribacillus psychrosaccharolyticus</name>
    <name type="common">Bacillus psychrosaccharolyticus</name>
    <dbReference type="NCBI Taxonomy" id="1407"/>
    <lineage>
        <taxon>Bacteria</taxon>
        <taxon>Bacillati</taxon>
        <taxon>Bacillota</taxon>
        <taxon>Bacilli</taxon>
        <taxon>Bacillales</taxon>
        <taxon>Bacillaceae</taxon>
        <taxon>Peribacillus</taxon>
    </lineage>
</organism>
<dbReference type="Proteomes" id="UP000595254">
    <property type="component" value="Chromosome"/>
</dbReference>
<keyword evidence="2" id="KW-1185">Reference proteome</keyword>
<accession>A0A974NNP5</accession>
<name>A0A974NNP5_PERPY</name>